<feature type="compositionally biased region" description="Basic and acidic residues" evidence="1">
    <location>
        <begin position="71"/>
        <end position="80"/>
    </location>
</feature>
<accession>A0A8X6Y1E7</accession>
<evidence type="ECO:0000313" key="2">
    <source>
        <dbReference type="EMBL" id="GFY62443.1"/>
    </source>
</evidence>
<name>A0A8X6Y1E7_9ARAC</name>
<dbReference type="Proteomes" id="UP000886998">
    <property type="component" value="Unassembled WGS sequence"/>
</dbReference>
<protein>
    <submittedName>
        <fullName evidence="2">Uncharacterized protein</fullName>
    </submittedName>
</protein>
<keyword evidence="3" id="KW-1185">Reference proteome</keyword>
<proteinExistence type="predicted"/>
<sequence length="92" mass="10479">MVGRGRTLASRCQTGTDGAEDEATVYGYRMTSLSVVSDSDFAFLRLFRFPDTEKIPEFFFRSSPNLPLKKFPTETDENRTIPKKTKGLPPRR</sequence>
<evidence type="ECO:0000256" key="1">
    <source>
        <dbReference type="SAM" id="MobiDB-lite"/>
    </source>
</evidence>
<organism evidence="2 3">
    <name type="scientific">Trichonephila inaurata madagascariensis</name>
    <dbReference type="NCBI Taxonomy" id="2747483"/>
    <lineage>
        <taxon>Eukaryota</taxon>
        <taxon>Metazoa</taxon>
        <taxon>Ecdysozoa</taxon>
        <taxon>Arthropoda</taxon>
        <taxon>Chelicerata</taxon>
        <taxon>Arachnida</taxon>
        <taxon>Araneae</taxon>
        <taxon>Araneomorphae</taxon>
        <taxon>Entelegynae</taxon>
        <taxon>Araneoidea</taxon>
        <taxon>Nephilidae</taxon>
        <taxon>Trichonephila</taxon>
        <taxon>Trichonephila inaurata</taxon>
    </lineage>
</organism>
<dbReference type="AlphaFoldDB" id="A0A8X6Y1E7"/>
<evidence type="ECO:0000313" key="3">
    <source>
        <dbReference type="Proteomes" id="UP000886998"/>
    </source>
</evidence>
<reference evidence="2" key="1">
    <citation type="submission" date="2020-08" db="EMBL/GenBank/DDBJ databases">
        <title>Multicomponent nature underlies the extraordinary mechanical properties of spider dragline silk.</title>
        <authorList>
            <person name="Kono N."/>
            <person name="Nakamura H."/>
            <person name="Mori M."/>
            <person name="Yoshida Y."/>
            <person name="Ohtoshi R."/>
            <person name="Malay A.D."/>
            <person name="Moran D.A.P."/>
            <person name="Tomita M."/>
            <person name="Numata K."/>
            <person name="Arakawa K."/>
        </authorList>
    </citation>
    <scope>NUCLEOTIDE SEQUENCE</scope>
</reference>
<comment type="caution">
    <text evidence="2">The sequence shown here is derived from an EMBL/GenBank/DDBJ whole genome shotgun (WGS) entry which is preliminary data.</text>
</comment>
<dbReference type="EMBL" id="BMAV01014225">
    <property type="protein sequence ID" value="GFY62443.1"/>
    <property type="molecule type" value="Genomic_DNA"/>
</dbReference>
<gene>
    <name evidence="2" type="ORF">TNIN_80391</name>
</gene>
<feature type="compositionally biased region" description="Basic residues" evidence="1">
    <location>
        <begin position="81"/>
        <end position="92"/>
    </location>
</feature>
<feature type="region of interest" description="Disordered" evidence="1">
    <location>
        <begin position="69"/>
        <end position="92"/>
    </location>
</feature>